<dbReference type="GO" id="GO:0000184">
    <property type="term" value="P:nuclear-transcribed mRNA catabolic process, nonsense-mediated decay"/>
    <property type="evidence" value="ECO:0007669"/>
    <property type="project" value="UniProtKB-KW"/>
</dbReference>
<feature type="compositionally biased region" description="Polar residues" evidence="5">
    <location>
        <begin position="1"/>
        <end position="19"/>
    </location>
</feature>
<evidence type="ECO:0000256" key="2">
    <source>
        <dbReference type="ARBA" id="ARBA00005991"/>
    </source>
</evidence>
<protein>
    <recommendedName>
        <fullName evidence="6">UPF3 domain-containing protein</fullName>
    </recommendedName>
</protein>
<evidence type="ECO:0000313" key="7">
    <source>
        <dbReference type="EMBL" id="PAV17841.1"/>
    </source>
</evidence>
<feature type="compositionally biased region" description="Basic and acidic residues" evidence="5">
    <location>
        <begin position="424"/>
        <end position="437"/>
    </location>
</feature>
<feature type="compositionally biased region" description="Basic and acidic residues" evidence="5">
    <location>
        <begin position="309"/>
        <end position="320"/>
    </location>
</feature>
<comment type="subcellular location">
    <subcellularLocation>
        <location evidence="1">Nucleus</location>
    </subcellularLocation>
</comment>
<evidence type="ECO:0000256" key="3">
    <source>
        <dbReference type="ARBA" id="ARBA00023161"/>
    </source>
</evidence>
<feature type="compositionally biased region" description="Low complexity" evidence="5">
    <location>
        <begin position="341"/>
        <end position="362"/>
    </location>
</feature>
<evidence type="ECO:0000256" key="5">
    <source>
        <dbReference type="SAM" id="MobiDB-lite"/>
    </source>
</evidence>
<dbReference type="GO" id="GO:0045727">
    <property type="term" value="P:positive regulation of translation"/>
    <property type="evidence" value="ECO:0007669"/>
    <property type="project" value="TreeGrafter"/>
</dbReference>
<dbReference type="InterPro" id="IPR039722">
    <property type="entry name" value="Upf3"/>
</dbReference>
<dbReference type="InterPro" id="IPR035979">
    <property type="entry name" value="RBD_domain_sf"/>
</dbReference>
<gene>
    <name evidence="7" type="ORF">PNOK_0632700</name>
</gene>
<organism evidence="7 8">
    <name type="scientific">Pyrrhoderma noxium</name>
    <dbReference type="NCBI Taxonomy" id="2282107"/>
    <lineage>
        <taxon>Eukaryota</taxon>
        <taxon>Fungi</taxon>
        <taxon>Dikarya</taxon>
        <taxon>Basidiomycota</taxon>
        <taxon>Agaricomycotina</taxon>
        <taxon>Agaricomycetes</taxon>
        <taxon>Hymenochaetales</taxon>
        <taxon>Hymenochaetaceae</taxon>
        <taxon>Pyrrhoderma</taxon>
    </lineage>
</organism>
<dbReference type="Pfam" id="PF03467">
    <property type="entry name" value="Smg4_UPF3"/>
    <property type="match status" value="1"/>
</dbReference>
<dbReference type="AlphaFoldDB" id="A0A286UE23"/>
<feature type="compositionally biased region" description="Basic residues" evidence="5">
    <location>
        <begin position="502"/>
        <end position="516"/>
    </location>
</feature>
<feature type="compositionally biased region" description="Basic and acidic residues" evidence="5">
    <location>
        <begin position="263"/>
        <end position="288"/>
    </location>
</feature>
<feature type="region of interest" description="Disordered" evidence="5">
    <location>
        <begin position="1"/>
        <end position="86"/>
    </location>
</feature>
<feature type="compositionally biased region" description="Basic and acidic residues" evidence="5">
    <location>
        <begin position="405"/>
        <end position="416"/>
    </location>
</feature>
<dbReference type="EMBL" id="NBII01000006">
    <property type="protein sequence ID" value="PAV17841.1"/>
    <property type="molecule type" value="Genomic_DNA"/>
</dbReference>
<comment type="similarity">
    <text evidence="2">Belongs to the RENT3 family.</text>
</comment>
<proteinExistence type="inferred from homology"/>
<evidence type="ECO:0000259" key="6">
    <source>
        <dbReference type="Pfam" id="PF03467"/>
    </source>
</evidence>
<feature type="compositionally biased region" description="Basic and acidic residues" evidence="5">
    <location>
        <begin position="364"/>
        <end position="376"/>
    </location>
</feature>
<keyword evidence="4" id="KW-0539">Nucleus</keyword>
<dbReference type="STRING" id="2282107.A0A286UE23"/>
<reference evidence="7 8" key="1">
    <citation type="journal article" date="2017" name="Mol. Ecol.">
        <title>Comparative and population genomic landscape of Phellinus noxius: A hypervariable fungus causing root rot in trees.</title>
        <authorList>
            <person name="Chung C.L."/>
            <person name="Lee T.J."/>
            <person name="Akiba M."/>
            <person name="Lee H.H."/>
            <person name="Kuo T.H."/>
            <person name="Liu D."/>
            <person name="Ke H.M."/>
            <person name="Yokoi T."/>
            <person name="Roa M.B."/>
            <person name="Lu M.J."/>
            <person name="Chang Y.Y."/>
            <person name="Ann P.J."/>
            <person name="Tsai J.N."/>
            <person name="Chen C.Y."/>
            <person name="Tzean S.S."/>
            <person name="Ota Y."/>
            <person name="Hattori T."/>
            <person name="Sahashi N."/>
            <person name="Liou R.F."/>
            <person name="Kikuchi T."/>
            <person name="Tsai I.J."/>
        </authorList>
    </citation>
    <scope>NUCLEOTIDE SEQUENCE [LARGE SCALE GENOMIC DNA]</scope>
    <source>
        <strain evidence="7 8">FFPRI411160</strain>
    </source>
</reference>
<evidence type="ECO:0000256" key="4">
    <source>
        <dbReference type="ARBA" id="ARBA00023242"/>
    </source>
</evidence>
<dbReference type="InterPro" id="IPR012677">
    <property type="entry name" value="Nucleotide-bd_a/b_plait_sf"/>
</dbReference>
<sequence length="527" mass="56466">MGTEEGLSSSNHKNVTAGVNNKINLNNDNGSNNGGGAVAAGTGATTKPKKTRAEKRERRREKKREEKKERGDGVGGSGGAGLGPGVEKLKTVVRRLPPNLPEDVFWESVKPWITDETTAWRVYYKGKIRKKYNKENIPSRAYILFRRAEFLAVFSQAFDGHIYRDKTGKEYIAVVEFAPCQKVPPEKRKLDSRMGTIEQDEDFIAFTNLLNAPASKLSETDTLEALIAASQPPPEPKSTPLLDALRAEKQAQRDKETILKAHAHYRDQGKDDGRRRGKQAVDKDDGGPGKRRRGGKKAEVAAAKAKAAAARDKEKEKEIIPRIAKPPAKEGAKSANPVKVATPANTQASTAATNSASATALNRDAPKDGGKDSGRERRPRPVIGLNSRHFAAALNSAGLSVPKKSGRDDDQDKKANDGSTLGVEKGEKGAGKEKERNATNSPGRERHRGGRKRGDSVKSPSAASVKLPDANQPPIILARPGGAPGILVRPPASDNAPNTPKPSRRRGGGGRGRGGHPSKVDAQDGGS</sequence>
<feature type="compositionally biased region" description="Basic residues" evidence="5">
    <location>
        <begin position="47"/>
        <end position="62"/>
    </location>
</feature>
<evidence type="ECO:0000313" key="8">
    <source>
        <dbReference type="Proteomes" id="UP000217199"/>
    </source>
</evidence>
<dbReference type="InterPro" id="IPR005120">
    <property type="entry name" value="UPF3_dom"/>
</dbReference>
<dbReference type="CDD" id="cd12455">
    <property type="entry name" value="RRM_like_Smg4_UPF3"/>
    <property type="match status" value="1"/>
</dbReference>
<evidence type="ECO:0000256" key="1">
    <source>
        <dbReference type="ARBA" id="ARBA00004123"/>
    </source>
</evidence>
<feature type="compositionally biased region" description="Basic and acidic residues" evidence="5">
    <location>
        <begin position="518"/>
        <end position="527"/>
    </location>
</feature>
<dbReference type="PANTHER" id="PTHR13112:SF0">
    <property type="entry name" value="FI21285P1"/>
    <property type="match status" value="1"/>
</dbReference>
<keyword evidence="3" id="KW-0866">Nonsense-mediated mRNA decay</keyword>
<feature type="compositionally biased region" description="Low complexity" evidence="5">
    <location>
        <begin position="20"/>
        <end position="31"/>
    </location>
</feature>
<dbReference type="Proteomes" id="UP000217199">
    <property type="component" value="Unassembled WGS sequence"/>
</dbReference>
<feature type="compositionally biased region" description="Gly residues" evidence="5">
    <location>
        <begin position="73"/>
        <end position="84"/>
    </location>
</feature>
<dbReference type="SUPFAM" id="SSF54928">
    <property type="entry name" value="RNA-binding domain, RBD"/>
    <property type="match status" value="1"/>
</dbReference>
<dbReference type="GO" id="GO:0003729">
    <property type="term" value="F:mRNA binding"/>
    <property type="evidence" value="ECO:0007669"/>
    <property type="project" value="TreeGrafter"/>
</dbReference>
<keyword evidence="8" id="KW-1185">Reference proteome</keyword>
<dbReference type="PANTHER" id="PTHR13112">
    <property type="entry name" value="UPF3 REGULATOR OF NONSENSE TRANSCRIPTS-LIKE PROTEIN"/>
    <property type="match status" value="1"/>
</dbReference>
<dbReference type="OrthoDB" id="18087at2759"/>
<feature type="domain" description="UPF3" evidence="6">
    <location>
        <begin position="87"/>
        <end position="250"/>
    </location>
</feature>
<name>A0A286UE23_9AGAM</name>
<dbReference type="InParanoid" id="A0A286UE23"/>
<feature type="compositionally biased region" description="Basic and acidic residues" evidence="5">
    <location>
        <begin position="63"/>
        <end position="72"/>
    </location>
</feature>
<dbReference type="GO" id="GO:0005737">
    <property type="term" value="C:cytoplasm"/>
    <property type="evidence" value="ECO:0007669"/>
    <property type="project" value="TreeGrafter"/>
</dbReference>
<feature type="region of interest" description="Disordered" evidence="5">
    <location>
        <begin position="263"/>
        <end position="527"/>
    </location>
</feature>
<accession>A0A286UE23</accession>
<dbReference type="GO" id="GO:0005730">
    <property type="term" value="C:nucleolus"/>
    <property type="evidence" value="ECO:0007669"/>
    <property type="project" value="TreeGrafter"/>
</dbReference>
<comment type="caution">
    <text evidence="7">The sequence shown here is derived from an EMBL/GenBank/DDBJ whole genome shotgun (WGS) entry which is preliminary data.</text>
</comment>
<dbReference type="Gene3D" id="3.30.70.330">
    <property type="match status" value="1"/>
</dbReference>